<evidence type="ECO:0000313" key="2">
    <source>
        <dbReference type="EMBL" id="GAA0598159.1"/>
    </source>
</evidence>
<sequence>MPDDGTATEEALAEAAGLRLAWNRHRADMLDAIRRMDALRGSFARPADPAAEPSPPYALPTRAEREGRR</sequence>
<keyword evidence="3" id="KW-1185">Reference proteome</keyword>
<feature type="region of interest" description="Disordered" evidence="1">
    <location>
        <begin position="44"/>
        <end position="69"/>
    </location>
</feature>
<evidence type="ECO:0000313" key="3">
    <source>
        <dbReference type="Proteomes" id="UP001501588"/>
    </source>
</evidence>
<reference evidence="2 3" key="1">
    <citation type="journal article" date="2019" name="Int. J. Syst. Evol. Microbiol.">
        <title>The Global Catalogue of Microorganisms (GCM) 10K type strain sequencing project: providing services to taxonomists for standard genome sequencing and annotation.</title>
        <authorList>
            <consortium name="The Broad Institute Genomics Platform"/>
            <consortium name="The Broad Institute Genome Sequencing Center for Infectious Disease"/>
            <person name="Wu L."/>
            <person name="Ma J."/>
        </authorList>
    </citation>
    <scope>NUCLEOTIDE SEQUENCE [LARGE SCALE GENOMIC DNA]</scope>
    <source>
        <strain evidence="2 3">JCM 9933</strain>
    </source>
</reference>
<protein>
    <submittedName>
        <fullName evidence="2">Uncharacterized protein</fullName>
    </submittedName>
</protein>
<name>A0ABN1FV16_9PROT</name>
<organism evidence="2 3">
    <name type="scientific">Craurococcus roseus</name>
    <dbReference type="NCBI Taxonomy" id="77585"/>
    <lineage>
        <taxon>Bacteria</taxon>
        <taxon>Pseudomonadati</taxon>
        <taxon>Pseudomonadota</taxon>
        <taxon>Alphaproteobacteria</taxon>
        <taxon>Acetobacterales</taxon>
        <taxon>Acetobacteraceae</taxon>
        <taxon>Craurococcus</taxon>
    </lineage>
</organism>
<dbReference type="Proteomes" id="UP001501588">
    <property type="component" value="Unassembled WGS sequence"/>
</dbReference>
<dbReference type="EMBL" id="BAAAFZ010000065">
    <property type="protein sequence ID" value="GAA0598159.1"/>
    <property type="molecule type" value="Genomic_DNA"/>
</dbReference>
<proteinExistence type="predicted"/>
<evidence type="ECO:0000256" key="1">
    <source>
        <dbReference type="SAM" id="MobiDB-lite"/>
    </source>
</evidence>
<accession>A0ABN1FV16</accession>
<gene>
    <name evidence="2" type="ORF">GCM10009416_40480</name>
</gene>
<comment type="caution">
    <text evidence="2">The sequence shown here is derived from an EMBL/GenBank/DDBJ whole genome shotgun (WGS) entry which is preliminary data.</text>
</comment>
<dbReference type="RefSeq" id="WP_343897215.1">
    <property type="nucleotide sequence ID" value="NZ_BAAAFZ010000065.1"/>
</dbReference>